<evidence type="ECO:0000256" key="1">
    <source>
        <dbReference type="SAM" id="Coils"/>
    </source>
</evidence>
<dbReference type="Pfam" id="PF21033">
    <property type="entry name" value="RMD1-3"/>
    <property type="match status" value="1"/>
</dbReference>
<feature type="coiled-coil region" evidence="1">
    <location>
        <begin position="39"/>
        <end position="66"/>
    </location>
</feature>
<sequence length="359" mass="40822">MDGDFIRYRGLIVIAVGAGVMVGAAGVFLYQQLFGDRRRALLEQDIEDLNLSVAEIRRELTALRTNQQIRRRKPLSSLVAPSITTEAETDMFSATGGDELEDEFFELAPENEISQEENKDIMSFEAIDLLIGGIPLEDKIKAYGLLLEMLEQNGDDEEVFWRLARTCYALGIQYESIGNRDKSKEMIFKGAEYGQKAIEMNNLSSNAHKWFAVCVGRRAQMQNMKDKLKDGHIFKDHVDKALDINPQDATLHHLRGRFNFEVAKLSWIEQKVASSLFGAVPEVSMEAAIKSLLEAERLSENGWKENRLLLARCYLEISNFEEALDWLNKAKELPVLSSEDAEVDKDVDRLLQKHRSRFS</sequence>
<dbReference type="Gene3D" id="1.25.40.10">
    <property type="entry name" value="Tetratricopeptide repeat domain"/>
    <property type="match status" value="1"/>
</dbReference>
<keyword evidence="2" id="KW-0812">Transmembrane</keyword>
<dbReference type="GO" id="GO:0005739">
    <property type="term" value="C:mitochondrion"/>
    <property type="evidence" value="ECO:0007669"/>
    <property type="project" value="TreeGrafter"/>
</dbReference>
<keyword evidence="2" id="KW-0472">Membrane</keyword>
<dbReference type="InterPro" id="IPR011990">
    <property type="entry name" value="TPR-like_helical_dom_sf"/>
</dbReference>
<dbReference type="GO" id="GO:0005876">
    <property type="term" value="C:spindle microtubule"/>
    <property type="evidence" value="ECO:0007669"/>
    <property type="project" value="TreeGrafter"/>
</dbReference>
<evidence type="ECO:0000256" key="2">
    <source>
        <dbReference type="SAM" id="Phobius"/>
    </source>
</evidence>
<dbReference type="GO" id="GO:0008017">
    <property type="term" value="F:microtubule binding"/>
    <property type="evidence" value="ECO:0007669"/>
    <property type="project" value="TreeGrafter"/>
</dbReference>
<name>A0A1B6GZ04_9HEMI</name>
<evidence type="ECO:0000313" key="3">
    <source>
        <dbReference type="EMBL" id="JAS67642.1"/>
    </source>
</evidence>
<accession>A0A1B6GZ04</accession>
<dbReference type="InterPro" id="IPR049039">
    <property type="entry name" value="RMD1-3_a_helical_rpt"/>
</dbReference>
<dbReference type="SUPFAM" id="SSF48452">
    <property type="entry name" value="TPR-like"/>
    <property type="match status" value="1"/>
</dbReference>
<dbReference type="EMBL" id="GECZ01002127">
    <property type="protein sequence ID" value="JAS67642.1"/>
    <property type="molecule type" value="Transcribed_RNA"/>
</dbReference>
<reference evidence="3" key="1">
    <citation type="submission" date="2015-11" db="EMBL/GenBank/DDBJ databases">
        <title>De novo transcriptome assembly of four potential Pierce s Disease insect vectors from Arizona vineyards.</title>
        <authorList>
            <person name="Tassone E.E."/>
        </authorList>
    </citation>
    <scope>NUCLEOTIDE SEQUENCE</scope>
</reference>
<gene>
    <name evidence="3" type="ORF">g.10693</name>
</gene>
<dbReference type="PANTHER" id="PTHR16056">
    <property type="entry name" value="REGULATOR OF MICROTUBULE DYNAMICS PROTEIN"/>
    <property type="match status" value="1"/>
</dbReference>
<keyword evidence="1" id="KW-0175">Coiled coil</keyword>
<keyword evidence="2" id="KW-1133">Transmembrane helix</keyword>
<evidence type="ECO:0008006" key="4">
    <source>
        <dbReference type="Google" id="ProtNLM"/>
    </source>
</evidence>
<feature type="transmembrane region" description="Helical" evidence="2">
    <location>
        <begin position="6"/>
        <end position="30"/>
    </location>
</feature>
<dbReference type="AlphaFoldDB" id="A0A1B6GZ04"/>
<dbReference type="GO" id="GO:0097431">
    <property type="term" value="C:mitotic spindle pole"/>
    <property type="evidence" value="ECO:0007669"/>
    <property type="project" value="TreeGrafter"/>
</dbReference>
<dbReference type="PANTHER" id="PTHR16056:SF37">
    <property type="entry name" value="REGULATOR OF MICROTUBULE DYNAMICS PROTEIN 3-LIKE ISOFORM X1"/>
    <property type="match status" value="1"/>
</dbReference>
<organism evidence="3">
    <name type="scientific">Cuerna arida</name>
    <dbReference type="NCBI Taxonomy" id="1464854"/>
    <lineage>
        <taxon>Eukaryota</taxon>
        <taxon>Metazoa</taxon>
        <taxon>Ecdysozoa</taxon>
        <taxon>Arthropoda</taxon>
        <taxon>Hexapoda</taxon>
        <taxon>Insecta</taxon>
        <taxon>Pterygota</taxon>
        <taxon>Neoptera</taxon>
        <taxon>Paraneoptera</taxon>
        <taxon>Hemiptera</taxon>
        <taxon>Auchenorrhyncha</taxon>
        <taxon>Membracoidea</taxon>
        <taxon>Cicadellidae</taxon>
        <taxon>Cicadellinae</taxon>
        <taxon>Proconiini</taxon>
        <taxon>Cuerna</taxon>
    </lineage>
</organism>
<proteinExistence type="predicted"/>
<protein>
    <recommendedName>
        <fullName evidence="4">Regulator of microtubule dynamics protein 2</fullName>
    </recommendedName>
</protein>